<gene>
    <name evidence="2" type="ORF">HETSPECPRED_008661</name>
</gene>
<protein>
    <submittedName>
        <fullName evidence="2">Uncharacterized protein</fullName>
    </submittedName>
</protein>
<reference evidence="2" key="1">
    <citation type="submission" date="2021-03" db="EMBL/GenBank/DDBJ databases">
        <authorList>
            <person name="Tagirdzhanova G."/>
        </authorList>
    </citation>
    <scope>NUCLEOTIDE SEQUENCE</scope>
</reference>
<dbReference type="AlphaFoldDB" id="A0A8H3IV05"/>
<evidence type="ECO:0000313" key="2">
    <source>
        <dbReference type="EMBL" id="CAF9933488.1"/>
    </source>
</evidence>
<proteinExistence type="predicted"/>
<feature type="compositionally biased region" description="Low complexity" evidence="1">
    <location>
        <begin position="171"/>
        <end position="194"/>
    </location>
</feature>
<accession>A0A8H3IV05</accession>
<sequence>MNQDDPDIPPLPPGAQEVQSSNVASLPSKNMIKDIIVLGIQNDYRRKDSLYDDFYAWPELCDFINHKFSLGGALTAEDAFYEWSQLAVRRSYWHASPTEARNNMLTTYGINREDFRRDQNARSPELVHQREDSLVEYLRHEQQHGQLPELSQKQVNELADMQQEVHRRLLARQARQAPQDQQAQQAQQEQQEQE</sequence>
<feature type="region of interest" description="Disordered" evidence="1">
    <location>
        <begin position="161"/>
        <end position="194"/>
    </location>
</feature>
<feature type="region of interest" description="Disordered" evidence="1">
    <location>
        <begin position="1"/>
        <end position="23"/>
    </location>
</feature>
<comment type="caution">
    <text evidence="2">The sequence shown here is derived from an EMBL/GenBank/DDBJ whole genome shotgun (WGS) entry which is preliminary data.</text>
</comment>
<dbReference type="EMBL" id="CAJPDS010000068">
    <property type="protein sequence ID" value="CAF9933488.1"/>
    <property type="molecule type" value="Genomic_DNA"/>
</dbReference>
<keyword evidence="3" id="KW-1185">Reference proteome</keyword>
<organism evidence="2 3">
    <name type="scientific">Heterodermia speciosa</name>
    <dbReference type="NCBI Taxonomy" id="116794"/>
    <lineage>
        <taxon>Eukaryota</taxon>
        <taxon>Fungi</taxon>
        <taxon>Dikarya</taxon>
        <taxon>Ascomycota</taxon>
        <taxon>Pezizomycotina</taxon>
        <taxon>Lecanoromycetes</taxon>
        <taxon>OSLEUM clade</taxon>
        <taxon>Lecanoromycetidae</taxon>
        <taxon>Caliciales</taxon>
        <taxon>Physciaceae</taxon>
        <taxon>Heterodermia</taxon>
    </lineage>
</organism>
<evidence type="ECO:0000256" key="1">
    <source>
        <dbReference type="SAM" id="MobiDB-lite"/>
    </source>
</evidence>
<dbReference type="Proteomes" id="UP000664521">
    <property type="component" value="Unassembled WGS sequence"/>
</dbReference>
<name>A0A8H3IV05_9LECA</name>
<evidence type="ECO:0000313" key="3">
    <source>
        <dbReference type="Proteomes" id="UP000664521"/>
    </source>
</evidence>